<reference evidence="2" key="1">
    <citation type="submission" date="2020-08" db="EMBL/GenBank/DDBJ databases">
        <title>Plant Genome Project.</title>
        <authorList>
            <person name="Zhang R.-G."/>
        </authorList>
    </citation>
    <scope>NUCLEOTIDE SEQUENCE</scope>
    <source>
        <strain evidence="2">WSP0</strain>
        <tissue evidence="2">Leaf</tissue>
    </source>
</reference>
<feature type="region of interest" description="Disordered" evidence="1">
    <location>
        <begin position="49"/>
        <end position="70"/>
    </location>
</feature>
<comment type="caution">
    <text evidence="2">The sequence shown here is derived from an EMBL/GenBank/DDBJ whole genome shotgun (WGS) entry which is preliminary data.</text>
</comment>
<dbReference type="EMBL" id="JACTNZ010000043">
    <property type="protein sequence ID" value="KAG5512743.1"/>
    <property type="molecule type" value="Genomic_DNA"/>
</dbReference>
<evidence type="ECO:0000313" key="3">
    <source>
        <dbReference type="Proteomes" id="UP000823749"/>
    </source>
</evidence>
<sequence length="122" mass="13028">MFSWDYAVLALDDAVVVGTKVYTISHPSLLKYTFSCGEVTYPDYRLKEEVDYEDDPNDSGDRCSAPSHGEGLAPDVLNGYMMMKASAAVLVMMEGGNSAMVVAAMKGGVNDDVNGDAVDGET</sequence>
<name>A0AAV6HLM3_9ERIC</name>
<dbReference type="Proteomes" id="UP000823749">
    <property type="component" value="Unassembled WGS sequence"/>
</dbReference>
<gene>
    <name evidence="2" type="ORF">RHGRI_038851</name>
</gene>
<proteinExistence type="predicted"/>
<keyword evidence="3" id="KW-1185">Reference proteome</keyword>
<evidence type="ECO:0000313" key="2">
    <source>
        <dbReference type="EMBL" id="KAG5512743.1"/>
    </source>
</evidence>
<accession>A0AAV6HLM3</accession>
<evidence type="ECO:0000256" key="1">
    <source>
        <dbReference type="SAM" id="MobiDB-lite"/>
    </source>
</evidence>
<dbReference type="AlphaFoldDB" id="A0AAV6HLM3"/>
<protein>
    <submittedName>
        <fullName evidence="2">Uncharacterized protein</fullName>
    </submittedName>
</protein>
<organism evidence="2 3">
    <name type="scientific">Rhododendron griersonianum</name>
    <dbReference type="NCBI Taxonomy" id="479676"/>
    <lineage>
        <taxon>Eukaryota</taxon>
        <taxon>Viridiplantae</taxon>
        <taxon>Streptophyta</taxon>
        <taxon>Embryophyta</taxon>
        <taxon>Tracheophyta</taxon>
        <taxon>Spermatophyta</taxon>
        <taxon>Magnoliopsida</taxon>
        <taxon>eudicotyledons</taxon>
        <taxon>Gunneridae</taxon>
        <taxon>Pentapetalae</taxon>
        <taxon>asterids</taxon>
        <taxon>Ericales</taxon>
        <taxon>Ericaceae</taxon>
        <taxon>Ericoideae</taxon>
        <taxon>Rhodoreae</taxon>
        <taxon>Rhododendron</taxon>
    </lineage>
</organism>